<dbReference type="AlphaFoldDB" id="A0A5N6WUJ8"/>
<evidence type="ECO:0000313" key="2">
    <source>
        <dbReference type="Proteomes" id="UP000325945"/>
    </source>
</evidence>
<protein>
    <submittedName>
        <fullName evidence="1">Uncharacterized protein</fullName>
    </submittedName>
</protein>
<accession>A0A5N6WUJ8</accession>
<gene>
    <name evidence="1" type="ORF">BDV39DRAFT_180155</name>
</gene>
<evidence type="ECO:0000313" key="1">
    <source>
        <dbReference type="EMBL" id="KAE8324561.1"/>
    </source>
</evidence>
<proteinExistence type="predicted"/>
<dbReference type="Proteomes" id="UP000325945">
    <property type="component" value="Unassembled WGS sequence"/>
</dbReference>
<name>A0A5N6WUJ8_9EURO</name>
<keyword evidence="2" id="KW-1185">Reference proteome</keyword>
<organism evidence="1 2">
    <name type="scientific">Aspergillus sergii</name>
    <dbReference type="NCBI Taxonomy" id="1034303"/>
    <lineage>
        <taxon>Eukaryota</taxon>
        <taxon>Fungi</taxon>
        <taxon>Dikarya</taxon>
        <taxon>Ascomycota</taxon>
        <taxon>Pezizomycotina</taxon>
        <taxon>Eurotiomycetes</taxon>
        <taxon>Eurotiomycetidae</taxon>
        <taxon>Eurotiales</taxon>
        <taxon>Aspergillaceae</taxon>
        <taxon>Aspergillus</taxon>
        <taxon>Aspergillus subgen. Circumdati</taxon>
    </lineage>
</organism>
<sequence length="73" mass="7800">MCLSAPTLSHSDIVRFVGRVANTCFVSLNTHDDLTGVYFQGTTALAGSRVVSSTRLPESFVDKVNWLGVLGPS</sequence>
<dbReference type="EMBL" id="ML741816">
    <property type="protein sequence ID" value="KAE8324561.1"/>
    <property type="molecule type" value="Genomic_DNA"/>
</dbReference>
<reference evidence="2" key="1">
    <citation type="submission" date="2019-04" db="EMBL/GenBank/DDBJ databases">
        <title>Friends and foes A comparative genomics studyof 23 Aspergillus species from section Flavi.</title>
        <authorList>
            <consortium name="DOE Joint Genome Institute"/>
            <person name="Kjaerbolling I."/>
            <person name="Vesth T."/>
            <person name="Frisvad J.C."/>
            <person name="Nybo J.L."/>
            <person name="Theobald S."/>
            <person name="Kildgaard S."/>
            <person name="Isbrandt T."/>
            <person name="Kuo A."/>
            <person name="Sato A."/>
            <person name="Lyhne E.K."/>
            <person name="Kogle M.E."/>
            <person name="Wiebenga A."/>
            <person name="Kun R.S."/>
            <person name="Lubbers R.J."/>
            <person name="Makela M.R."/>
            <person name="Barry K."/>
            <person name="Chovatia M."/>
            <person name="Clum A."/>
            <person name="Daum C."/>
            <person name="Haridas S."/>
            <person name="He G."/>
            <person name="LaButti K."/>
            <person name="Lipzen A."/>
            <person name="Mondo S."/>
            <person name="Riley R."/>
            <person name="Salamov A."/>
            <person name="Simmons B.A."/>
            <person name="Magnuson J.K."/>
            <person name="Henrissat B."/>
            <person name="Mortensen U.H."/>
            <person name="Larsen T.O."/>
            <person name="Devries R.P."/>
            <person name="Grigoriev I.V."/>
            <person name="Machida M."/>
            <person name="Baker S.E."/>
            <person name="Andersen M.R."/>
        </authorList>
    </citation>
    <scope>NUCLEOTIDE SEQUENCE [LARGE SCALE GENOMIC DNA]</scope>
    <source>
        <strain evidence="2">CBS 130017</strain>
    </source>
</reference>